<dbReference type="KEGG" id="bbes:BESB_020190"/>
<dbReference type="Proteomes" id="UP000224006">
    <property type="component" value="Chromosome XI"/>
</dbReference>
<dbReference type="VEuPathDB" id="ToxoDB:BESB_020190"/>
<dbReference type="RefSeq" id="XP_029216087.1">
    <property type="nucleotide sequence ID" value="XM_029360728.1"/>
</dbReference>
<evidence type="ECO:0000313" key="3">
    <source>
        <dbReference type="EMBL" id="PFH32078.1"/>
    </source>
</evidence>
<organism evidence="3 4">
    <name type="scientific">Besnoitia besnoiti</name>
    <name type="common">Apicomplexan protozoan</name>
    <dbReference type="NCBI Taxonomy" id="94643"/>
    <lineage>
        <taxon>Eukaryota</taxon>
        <taxon>Sar</taxon>
        <taxon>Alveolata</taxon>
        <taxon>Apicomplexa</taxon>
        <taxon>Conoidasida</taxon>
        <taxon>Coccidia</taxon>
        <taxon>Eucoccidiorida</taxon>
        <taxon>Eimeriorina</taxon>
        <taxon>Sarcocystidae</taxon>
        <taxon>Besnoitia</taxon>
    </lineage>
</organism>
<dbReference type="AlphaFoldDB" id="A0A2A9M0F6"/>
<keyword evidence="1" id="KW-0175">Coiled coil</keyword>
<comment type="caution">
    <text evidence="3">The sequence shown here is derived from an EMBL/GenBank/DDBJ whole genome shotgun (WGS) entry which is preliminary data.</text>
</comment>
<dbReference type="OrthoDB" id="332532at2759"/>
<feature type="region of interest" description="Disordered" evidence="2">
    <location>
        <begin position="314"/>
        <end position="350"/>
    </location>
</feature>
<feature type="coiled-coil region" evidence="1">
    <location>
        <begin position="158"/>
        <end position="185"/>
    </location>
</feature>
<reference evidence="3 4" key="1">
    <citation type="submission" date="2017-09" db="EMBL/GenBank/DDBJ databases">
        <title>Genome sequencing of Besnoitia besnoiti strain Bb-Ger1.</title>
        <authorList>
            <person name="Schares G."/>
            <person name="Venepally P."/>
            <person name="Lorenzi H.A."/>
        </authorList>
    </citation>
    <scope>NUCLEOTIDE SEQUENCE [LARGE SCALE GENOMIC DNA]</scope>
    <source>
        <strain evidence="3 4">Bb-Ger1</strain>
    </source>
</reference>
<protein>
    <submittedName>
        <fullName evidence="3">Uncharacterized protein</fullName>
    </submittedName>
</protein>
<feature type="region of interest" description="Disordered" evidence="2">
    <location>
        <begin position="1"/>
        <end position="111"/>
    </location>
</feature>
<feature type="region of interest" description="Disordered" evidence="2">
    <location>
        <begin position="386"/>
        <end position="428"/>
    </location>
</feature>
<keyword evidence="4" id="KW-1185">Reference proteome</keyword>
<sequence>MDSPPSSVERHKRFPDSPASVSPTHSDPTCRDTQELTSPAQSRGLPEEEDDPPRHAAPGEEDGSPSRAEQSSRRRWSFDDEDGDNTADPSSPSHGLVAAASAAKRVPRRQPPMNVETFYAAGEPGNPGPMEKDGFFDMYCRLNFMRVQERKFATVNHGASRNRQIAELQKEVKELKRALAEKRAKSAGAGRSASGAPGEPSLKAMVVELELKSKRLACLRAKRCRDLRLDLNLLLKSMGDQLSDFYPFNESLDRMAQRLDQFSWKAPAWIGYRPLLLQKHKAGGYQRWVDAGCPDPPHSVFQHKTAQTMEGVMRDDEAEDSAGFPSSSVPEKGASANSHSARSQDEEEFLPEAEGFRVEIKASDDVCIETSVNVAMYLLATADVPVDRPAPHADEGQYEENRRPEATVCGGPSPSKQTTSPAASDMSEDFLRVMEEKKRAAIAKREARLEEKRRMAAQQKQDAS</sequence>
<accession>A0A2A9M0F6</accession>
<evidence type="ECO:0000256" key="2">
    <source>
        <dbReference type="SAM" id="MobiDB-lite"/>
    </source>
</evidence>
<gene>
    <name evidence="3" type="ORF">BESB_020190</name>
</gene>
<feature type="compositionally biased region" description="Basic and acidic residues" evidence="2">
    <location>
        <begin position="386"/>
        <end position="405"/>
    </location>
</feature>
<dbReference type="EMBL" id="NWUJ01000012">
    <property type="protein sequence ID" value="PFH32078.1"/>
    <property type="molecule type" value="Genomic_DNA"/>
</dbReference>
<evidence type="ECO:0000313" key="4">
    <source>
        <dbReference type="Proteomes" id="UP000224006"/>
    </source>
</evidence>
<evidence type="ECO:0000256" key="1">
    <source>
        <dbReference type="SAM" id="Coils"/>
    </source>
</evidence>
<proteinExistence type="predicted"/>
<feature type="compositionally biased region" description="Polar residues" evidence="2">
    <location>
        <begin position="324"/>
        <end position="341"/>
    </location>
</feature>
<dbReference type="GeneID" id="40307080"/>
<name>A0A2A9M0F6_BESBE</name>